<keyword evidence="2" id="KW-1133">Transmembrane helix</keyword>
<reference evidence="3 4" key="1">
    <citation type="submission" date="2024-04" db="EMBL/GenBank/DDBJ databases">
        <title>Tritrichomonas musculus Genome.</title>
        <authorList>
            <person name="Alves-Ferreira E."/>
            <person name="Grigg M."/>
            <person name="Lorenzi H."/>
            <person name="Galac M."/>
        </authorList>
    </citation>
    <scope>NUCLEOTIDE SEQUENCE [LARGE SCALE GENOMIC DNA]</scope>
    <source>
        <strain evidence="3 4">EAF2021</strain>
    </source>
</reference>
<dbReference type="Proteomes" id="UP001470230">
    <property type="component" value="Unassembled WGS sequence"/>
</dbReference>
<dbReference type="Pfam" id="PF08238">
    <property type="entry name" value="Sel1"/>
    <property type="match status" value="15"/>
</dbReference>
<dbReference type="InterPro" id="IPR011990">
    <property type="entry name" value="TPR-like_helical_dom_sf"/>
</dbReference>
<comment type="caution">
    <text evidence="3">The sequence shown here is derived from an EMBL/GenBank/DDBJ whole genome shotgun (WGS) entry which is preliminary data.</text>
</comment>
<evidence type="ECO:0000313" key="3">
    <source>
        <dbReference type="EMBL" id="KAK8880579.1"/>
    </source>
</evidence>
<dbReference type="SMART" id="SM00671">
    <property type="entry name" value="SEL1"/>
    <property type="match status" value="17"/>
</dbReference>
<dbReference type="InterPro" id="IPR006597">
    <property type="entry name" value="Sel1-like"/>
</dbReference>
<organism evidence="3 4">
    <name type="scientific">Tritrichomonas musculus</name>
    <dbReference type="NCBI Taxonomy" id="1915356"/>
    <lineage>
        <taxon>Eukaryota</taxon>
        <taxon>Metamonada</taxon>
        <taxon>Parabasalia</taxon>
        <taxon>Tritrichomonadida</taxon>
        <taxon>Tritrichomonadidae</taxon>
        <taxon>Tritrichomonas</taxon>
    </lineage>
</organism>
<evidence type="ECO:0000313" key="4">
    <source>
        <dbReference type="Proteomes" id="UP001470230"/>
    </source>
</evidence>
<gene>
    <name evidence="3" type="ORF">M9Y10_003259</name>
</gene>
<dbReference type="EMBL" id="JAPFFF010000010">
    <property type="protein sequence ID" value="KAK8880579.1"/>
    <property type="molecule type" value="Genomic_DNA"/>
</dbReference>
<keyword evidence="4" id="KW-1185">Reference proteome</keyword>
<feature type="transmembrane region" description="Helical" evidence="2">
    <location>
        <begin position="1878"/>
        <end position="1907"/>
    </location>
</feature>
<name>A0ABR2JP10_9EUKA</name>
<dbReference type="PANTHER" id="PTHR11102">
    <property type="entry name" value="SEL-1-LIKE PROTEIN"/>
    <property type="match status" value="1"/>
</dbReference>
<sequence>MYHTYVYEKISQPSYIKELNQKKKAAKKGDTDAQIEYGTACFYGIENGNKQIVKEDPILALNYAKNSANQNKPNGHILYGLMQLYGVGVPKDIPGAFNSFLTANKADPSNLDAQFLLSYLYFQENYKEIDTVTAIQFLTNSGVNDQHHEKQAMFLLGRIYFEGNEISQNYALALRYFSISAEFYSPAQDYLKETTKILTNGYYSLNFNSNPKNIYNSAQKILNENGNNVTPVVEEYLHWAQRRNYPPAMFDVSMLNISRGNVTQRDHEQIEKAAKEFYLPAIDQYVTILLQKKDDINAMMYAKRSIYYKSNVHQTTVAQLYRNEAQKIDPGIYFRYRRHAIQFDAFDNDLINQLKMKAQQNGSPQELYCYAVCLENGFANLQVDVEMAVQLYKKAADKGYEPASRNYAHFLEFGEFVQQDLNGAIKRIEHYSDMEAVSSVRMMKMMLSEDLELPYPYSKKYKKLKSNKCRNPAKSYIKIALLLIRNKLIIPNFKLAEKFANKGKKQFPVGLAVLASIEGDPRAGKPNPSKAEKMFKEALQQTNDQEAKDLYAEFLIGEGRENELESLGIVHDEVSLSTRPMTAAQAASTPRPQTGPVILVEGEDLYHEYLTNKDMRLLERSAAAGYGIAQSYYSQYIIKNKMKKQYKLAVSYLKSSSEQGVYTSYVLLGYMYDRGLFVKKDHTEALSNYMLAIEHNEYKGYFGLSLAYSQGKVLDKDLFMAYRYYKIAENIVALYQTPFEFDKYLFADQGCLKAESLMYSIDVNTLKMTNVKDLYLLGFHKEYFEKDFGGAFNCYLEAHKMKPDNVSYKRSLAYFYLKSLGSKGCHQEAIELYNELGNVDDLHNISIAEFYKNNPNTPLYCYNKHSSLIKKINDASASSDELYHFGKMLLEGDEVEQNYLVASFIFSLEQERYNDGKGSRMLAKMIERGYGEAYDKEKIAYQYYRAACNGDGDACYNISKLLANGQGIYVDRVKAVTFMKMAGENGYTVNEDFKEQIINQLTTRKDVFDYCEEFFIYPRKINCPKIILNNVPITNVSYPLSYLTPFPPHSNLPNNEVLFQKGLQYMKGLGVAKNYNLSFKFFAEAILKGCSKSRVYLAVLACITKVSHYQQIYRYNMFKAKLNGHSFAYVEEAKVELGLYENLSPGNKELAIFDLEKAIEAGDLYALYIKGRYLENEEALEEASQNGLGKASYFIGKRYLDMGQISNAIPYLEKAVSQGHNKANYFLGLALLYSKDGNQEQAGSFLSRGANLSGNSNLMVRYGLELLEGDRISKNQSEAVSMFIKAHDMRNIQGTLNLAICLRDGIGIGMDKSQAASLFEIGLQKENPLFYKPASLCFKEMRGFRNWKKAKKCASKAKKVQEAINDSVYVKNEDIINDCDRIEDDNEYNPWMNFQQARNYKMKDLKKYAYHLQVATNLGIFSAIKETILHLFSGLYINEDEDKAYRLLSHMISLGWGTAYKILGDIYYTSDYSFDKSQAYHYYKKAAIMKSKSGMFKYGFALSQGIGCEVDRERGHLFMDKSKCKYAYHYLTKYTSYIPKYAKDVPNCLKSLQNILKETFTDFDVQLAAKKDIKYGIIFYNIHYWKNDRSQLSPMAMVGLKVVANNGSALANFHYGFVHYTLKHYTKATPYLKYAADRKNYTSCHYLGDIFYMDEYFNLQLARKYLSQAAIHLKNAEDAFRMGTITYGDESIKWMDMAINYDPKGYSFKIGLLYSFGNKNIGIEPDKNKAEYIFMKYYKHFTYDQLLKIANSFYNGEPLNQNYKNARQLYKEAADRDDRDNETATKVFIAMCLKGEGGAECVPESYIQRVACSNDPDYKVYALYYAQILMKRERYESALYYLDRADTPEAREVAGHIRAYLEAKRREEEAKRNENGGFLVGAALVLTGLAVAPVATVCTGIALGAVFGGDDSD</sequence>
<accession>A0ABR2JP10</accession>
<dbReference type="InterPro" id="IPR050767">
    <property type="entry name" value="Sel1_AlgK"/>
</dbReference>
<dbReference type="SUPFAM" id="SSF81901">
    <property type="entry name" value="HCP-like"/>
    <property type="match status" value="9"/>
</dbReference>
<keyword evidence="2" id="KW-0812">Transmembrane</keyword>
<evidence type="ECO:0000256" key="2">
    <source>
        <dbReference type="SAM" id="Phobius"/>
    </source>
</evidence>
<dbReference type="Gene3D" id="1.25.40.10">
    <property type="entry name" value="Tetratricopeptide repeat domain"/>
    <property type="match status" value="6"/>
</dbReference>
<proteinExistence type="inferred from homology"/>
<comment type="similarity">
    <text evidence="1">Belongs to the sel-1 family.</text>
</comment>
<keyword evidence="2" id="KW-0472">Membrane</keyword>
<dbReference type="PANTHER" id="PTHR11102:SF160">
    <property type="entry name" value="ERAD-ASSOCIATED E3 UBIQUITIN-PROTEIN LIGASE COMPONENT HRD3"/>
    <property type="match status" value="1"/>
</dbReference>
<evidence type="ECO:0008006" key="5">
    <source>
        <dbReference type="Google" id="ProtNLM"/>
    </source>
</evidence>
<evidence type="ECO:0000256" key="1">
    <source>
        <dbReference type="ARBA" id="ARBA00038101"/>
    </source>
</evidence>
<protein>
    <recommendedName>
        <fullName evidence="5">Sel1 repeat family protein</fullName>
    </recommendedName>
</protein>